<keyword evidence="2" id="KW-1185">Reference proteome</keyword>
<dbReference type="Proteomes" id="UP001500866">
    <property type="component" value="Unassembled WGS sequence"/>
</dbReference>
<accession>A0ABN1GM51</accession>
<gene>
    <name evidence="1" type="ORF">GCM10009001_34600</name>
</gene>
<sequence length="67" mass="7582">MKQNKYDDVNFFAAYERMPRSLKGLEGAGEWPVLKSLLPDFNISMYLIWGVDLDGIAGMSANSMQHL</sequence>
<name>A0ABN1GM51_9BACI</name>
<organism evidence="1 2">
    <name type="scientific">Virgibacillus siamensis</name>
    <dbReference type="NCBI Taxonomy" id="480071"/>
    <lineage>
        <taxon>Bacteria</taxon>
        <taxon>Bacillati</taxon>
        <taxon>Bacillota</taxon>
        <taxon>Bacilli</taxon>
        <taxon>Bacillales</taxon>
        <taxon>Bacillaceae</taxon>
        <taxon>Virgibacillus</taxon>
    </lineage>
</organism>
<evidence type="ECO:0000313" key="1">
    <source>
        <dbReference type="EMBL" id="GAA0614399.1"/>
    </source>
</evidence>
<protein>
    <submittedName>
        <fullName evidence="1">Uncharacterized protein</fullName>
    </submittedName>
</protein>
<dbReference type="EMBL" id="BAAADS010000025">
    <property type="protein sequence ID" value="GAA0614399.1"/>
    <property type="molecule type" value="Genomic_DNA"/>
</dbReference>
<proteinExistence type="predicted"/>
<reference evidence="1 2" key="1">
    <citation type="journal article" date="2019" name="Int. J. Syst. Evol. Microbiol.">
        <title>The Global Catalogue of Microorganisms (GCM) 10K type strain sequencing project: providing services to taxonomists for standard genome sequencing and annotation.</title>
        <authorList>
            <consortium name="The Broad Institute Genomics Platform"/>
            <consortium name="The Broad Institute Genome Sequencing Center for Infectious Disease"/>
            <person name="Wu L."/>
            <person name="Ma J."/>
        </authorList>
    </citation>
    <scope>NUCLEOTIDE SEQUENCE [LARGE SCALE GENOMIC DNA]</scope>
    <source>
        <strain evidence="1 2">JCM 15395</strain>
    </source>
</reference>
<comment type="caution">
    <text evidence="1">The sequence shown here is derived from an EMBL/GenBank/DDBJ whole genome shotgun (WGS) entry which is preliminary data.</text>
</comment>
<evidence type="ECO:0000313" key="2">
    <source>
        <dbReference type="Proteomes" id="UP001500866"/>
    </source>
</evidence>